<keyword evidence="2" id="KW-1185">Reference proteome</keyword>
<name>A0A1H7KGX3_OLID1</name>
<protein>
    <submittedName>
        <fullName evidence="1">Uncharacterized protein</fullName>
    </submittedName>
</protein>
<dbReference type="EMBL" id="FOAF01000001">
    <property type="protein sequence ID" value="SEK85774.1"/>
    <property type="molecule type" value="Genomic_DNA"/>
</dbReference>
<dbReference type="RefSeq" id="WP_093320604.1">
    <property type="nucleotide sequence ID" value="NZ_FOAF01000001.1"/>
</dbReference>
<dbReference type="AlphaFoldDB" id="A0A1H7KGX3"/>
<gene>
    <name evidence="1" type="ORF">SAMN05661044_01341</name>
</gene>
<sequence length="77" mass="8846">MKNEQEILEVTNIQYSKKELAYGALELNINGHIDNEYYETTIVIQCPLDENSENFNNLLKDALVKARARTSRLKEGS</sequence>
<evidence type="ECO:0000313" key="1">
    <source>
        <dbReference type="EMBL" id="SEK85774.1"/>
    </source>
</evidence>
<dbReference type="Proteomes" id="UP000199421">
    <property type="component" value="Unassembled WGS sequence"/>
</dbReference>
<evidence type="ECO:0000313" key="2">
    <source>
        <dbReference type="Proteomes" id="UP000199421"/>
    </source>
</evidence>
<organism evidence="1 2">
    <name type="scientific">Olivibacter domesticus</name>
    <name type="common">Pseudosphingobacterium domesticum</name>
    <dbReference type="NCBI Taxonomy" id="407022"/>
    <lineage>
        <taxon>Bacteria</taxon>
        <taxon>Pseudomonadati</taxon>
        <taxon>Bacteroidota</taxon>
        <taxon>Sphingobacteriia</taxon>
        <taxon>Sphingobacteriales</taxon>
        <taxon>Sphingobacteriaceae</taxon>
        <taxon>Olivibacter</taxon>
    </lineage>
</organism>
<reference evidence="2" key="1">
    <citation type="submission" date="2016-10" db="EMBL/GenBank/DDBJ databases">
        <authorList>
            <person name="Varghese N."/>
            <person name="Submissions S."/>
        </authorList>
    </citation>
    <scope>NUCLEOTIDE SEQUENCE [LARGE SCALE GENOMIC DNA]</scope>
    <source>
        <strain evidence="2">DSM 18733</strain>
    </source>
</reference>
<accession>A0A1H7KGX3</accession>
<proteinExistence type="predicted"/>
<dbReference type="OrthoDB" id="799821at2"/>